<evidence type="ECO:0000313" key="4">
    <source>
        <dbReference type="Proteomes" id="UP000230002"/>
    </source>
</evidence>
<dbReference type="Proteomes" id="UP000230002">
    <property type="component" value="Unassembled WGS sequence"/>
</dbReference>
<protein>
    <submittedName>
        <fullName evidence="3">Uncharacterized protein</fullName>
    </submittedName>
</protein>
<dbReference type="AlphaFoldDB" id="A0A2G8S0L2"/>
<feature type="region of interest" description="Disordered" evidence="2">
    <location>
        <begin position="228"/>
        <end position="346"/>
    </location>
</feature>
<dbReference type="OrthoDB" id="3224221at2759"/>
<keyword evidence="4" id="KW-1185">Reference proteome</keyword>
<dbReference type="STRING" id="1077348.A0A2G8S0L2"/>
<feature type="compositionally biased region" description="Polar residues" evidence="2">
    <location>
        <begin position="253"/>
        <end position="288"/>
    </location>
</feature>
<gene>
    <name evidence="3" type="ORF">GSI_10453</name>
</gene>
<organism evidence="3 4">
    <name type="scientific">Ganoderma sinense ZZ0214-1</name>
    <dbReference type="NCBI Taxonomy" id="1077348"/>
    <lineage>
        <taxon>Eukaryota</taxon>
        <taxon>Fungi</taxon>
        <taxon>Dikarya</taxon>
        <taxon>Basidiomycota</taxon>
        <taxon>Agaricomycotina</taxon>
        <taxon>Agaricomycetes</taxon>
        <taxon>Polyporales</taxon>
        <taxon>Polyporaceae</taxon>
        <taxon>Ganoderma</taxon>
    </lineage>
</organism>
<reference evidence="3 4" key="1">
    <citation type="journal article" date="2015" name="Sci. Rep.">
        <title>Chromosome-level genome map provides insights into diverse defense mechanisms in the medicinal fungus Ganoderma sinense.</title>
        <authorList>
            <person name="Zhu Y."/>
            <person name="Xu J."/>
            <person name="Sun C."/>
            <person name="Zhou S."/>
            <person name="Xu H."/>
            <person name="Nelson D.R."/>
            <person name="Qian J."/>
            <person name="Song J."/>
            <person name="Luo H."/>
            <person name="Xiang L."/>
            <person name="Li Y."/>
            <person name="Xu Z."/>
            <person name="Ji A."/>
            <person name="Wang L."/>
            <person name="Lu S."/>
            <person name="Hayward A."/>
            <person name="Sun W."/>
            <person name="Li X."/>
            <person name="Schwartz D.C."/>
            <person name="Wang Y."/>
            <person name="Chen S."/>
        </authorList>
    </citation>
    <scope>NUCLEOTIDE SEQUENCE [LARGE SCALE GENOMIC DNA]</scope>
    <source>
        <strain evidence="3 4">ZZ0214-1</strain>
    </source>
</reference>
<comment type="caution">
    <text evidence="3">The sequence shown here is derived from an EMBL/GenBank/DDBJ whole genome shotgun (WGS) entry which is preliminary data.</text>
</comment>
<keyword evidence="1" id="KW-0175">Coiled coil</keyword>
<evidence type="ECO:0000256" key="2">
    <source>
        <dbReference type="SAM" id="MobiDB-lite"/>
    </source>
</evidence>
<feature type="compositionally biased region" description="Low complexity" evidence="2">
    <location>
        <begin position="303"/>
        <end position="315"/>
    </location>
</feature>
<feature type="region of interest" description="Disordered" evidence="2">
    <location>
        <begin position="1"/>
        <end position="64"/>
    </location>
</feature>
<sequence>MSLHFVSRSNMPGSFQDLDQDVGTGGTAASEDRDLPNHARTSTTAVFPNASTRHNPPIPSAVNSESRALLPASKTSRSPVQVAIEIPLSPQLPQLQPFLQQRRPIVAVENRRIRAALEGQDSSVEMLYERDKAVWLQRAEAYERQLRELSAAHAASEEVRMSEISRLRQDLGEKDSMIVEIGLRCNNLHSTLAAVQNELKGEREQSQVQRKQEMQDLEARLMSSILQKSVPSPGNGHQPISPANDTMDPLKGQSISQSASRSPNALRATSTIAYPQRNSNSASPLSTPQRPPTKPNNGHRRSSPTPSTPHSSSPPSDDDGCTSTKPPRRTNLPSLPSLSSRQHSQLRAIQKAVDLEKERFKKSEDRNVHLSQVRRIFSDFFQAAEDEDFCSTHRAAPREVVDKYLDGNGSGPDTGDLHFTDKEPYNNAWNRAICAYLGQEVWNRQRTEQWTTRKGRAVAAASEAYWEDAILQKFKRTRNAWTKAQRQLIQDSATGRTRMESQEEVDKRRFDAGEITRTIARQRERRVKRWARRTDICTTKIQLATTPFEKTRWTQFLKILEILGKDGMSSDESTDDEDTHRPCYRVSLLPWRRNFDKIMEAIDVERLTEQSGYSKRGSIPTTRFRQNRTLAMSEQASATSICISRRPPVSHLPEVFYDGEWMSERADEYVTGVLLCSSEEGFEWVDTVVDMYNGGGKQGR</sequence>
<feature type="compositionally biased region" description="Polar residues" evidence="2">
    <location>
        <begin position="321"/>
        <end position="346"/>
    </location>
</feature>
<feature type="coiled-coil region" evidence="1">
    <location>
        <begin position="185"/>
        <end position="212"/>
    </location>
</feature>
<name>A0A2G8S0L2_9APHY</name>
<feature type="compositionally biased region" description="Polar residues" evidence="2">
    <location>
        <begin position="39"/>
        <end position="54"/>
    </location>
</feature>
<evidence type="ECO:0000256" key="1">
    <source>
        <dbReference type="SAM" id="Coils"/>
    </source>
</evidence>
<feature type="coiled-coil region" evidence="1">
    <location>
        <begin position="132"/>
        <end position="159"/>
    </location>
</feature>
<evidence type="ECO:0000313" key="3">
    <source>
        <dbReference type="EMBL" id="PIL27306.1"/>
    </source>
</evidence>
<proteinExistence type="predicted"/>
<dbReference type="EMBL" id="AYKW01000034">
    <property type="protein sequence ID" value="PIL27306.1"/>
    <property type="molecule type" value="Genomic_DNA"/>
</dbReference>
<accession>A0A2G8S0L2</accession>